<sequence length="105" mass="11455">MKAAIILAIALVAIIAVHQAESVVTCGSLCKAHCTFRKCGYFMSVLYHGRCYCRCLLCASEHAMKFPVNEGSSPSDMMPQMNENENTEFGQDMPTGETEQGETGI</sequence>
<keyword evidence="4" id="KW-1185">Reference proteome</keyword>
<feature type="compositionally biased region" description="Polar residues" evidence="1">
    <location>
        <begin position="70"/>
        <end position="89"/>
    </location>
</feature>
<gene>
    <name evidence="3" type="ORF">MGAL_10B077506</name>
</gene>
<evidence type="ECO:0000313" key="3">
    <source>
        <dbReference type="EMBL" id="VDI19739.1"/>
    </source>
</evidence>
<dbReference type="Pfam" id="PF10690">
    <property type="entry name" value="Myticin-prepro"/>
    <property type="match status" value="1"/>
</dbReference>
<proteinExistence type="predicted"/>
<comment type="caution">
    <text evidence="3">The sequence shown here is derived from an EMBL/GenBank/DDBJ whole genome shotgun (WGS) entry which is preliminary data.</text>
</comment>
<protein>
    <submittedName>
        <fullName evidence="3">Uncharacterized protein</fullName>
    </submittedName>
</protein>
<accession>A0A8B6DJW0</accession>
<evidence type="ECO:0000256" key="2">
    <source>
        <dbReference type="SAM" id="SignalP"/>
    </source>
</evidence>
<dbReference type="Proteomes" id="UP000596742">
    <property type="component" value="Unassembled WGS sequence"/>
</dbReference>
<keyword evidence="2" id="KW-0732">Signal</keyword>
<organism evidence="3 4">
    <name type="scientific">Mytilus galloprovincialis</name>
    <name type="common">Mediterranean mussel</name>
    <dbReference type="NCBI Taxonomy" id="29158"/>
    <lineage>
        <taxon>Eukaryota</taxon>
        <taxon>Metazoa</taxon>
        <taxon>Spiralia</taxon>
        <taxon>Lophotrochozoa</taxon>
        <taxon>Mollusca</taxon>
        <taxon>Bivalvia</taxon>
        <taxon>Autobranchia</taxon>
        <taxon>Pteriomorphia</taxon>
        <taxon>Mytilida</taxon>
        <taxon>Mytiloidea</taxon>
        <taxon>Mytilidae</taxon>
        <taxon>Mytilinae</taxon>
        <taxon>Mytilus</taxon>
    </lineage>
</organism>
<dbReference type="OrthoDB" id="6200430at2759"/>
<dbReference type="InterPro" id="IPR019631">
    <property type="entry name" value="Myticin_preproprotein"/>
</dbReference>
<feature type="chain" id="PRO_5032881458" evidence="2">
    <location>
        <begin position="23"/>
        <end position="105"/>
    </location>
</feature>
<reference evidence="3" key="1">
    <citation type="submission" date="2018-11" db="EMBL/GenBank/DDBJ databases">
        <authorList>
            <person name="Alioto T."/>
            <person name="Alioto T."/>
        </authorList>
    </citation>
    <scope>NUCLEOTIDE SEQUENCE</scope>
</reference>
<dbReference type="AlphaFoldDB" id="A0A8B6DJW0"/>
<feature type="signal peptide" evidence="2">
    <location>
        <begin position="1"/>
        <end position="22"/>
    </location>
</feature>
<dbReference type="EMBL" id="UYJE01003496">
    <property type="protein sequence ID" value="VDI19739.1"/>
    <property type="molecule type" value="Genomic_DNA"/>
</dbReference>
<evidence type="ECO:0000256" key="1">
    <source>
        <dbReference type="SAM" id="MobiDB-lite"/>
    </source>
</evidence>
<name>A0A8B6DJW0_MYTGA</name>
<feature type="region of interest" description="Disordered" evidence="1">
    <location>
        <begin position="70"/>
        <end position="105"/>
    </location>
</feature>
<evidence type="ECO:0000313" key="4">
    <source>
        <dbReference type="Proteomes" id="UP000596742"/>
    </source>
</evidence>